<reference evidence="2" key="1">
    <citation type="journal article" date="2023" name="Mol. Phylogenet. Evol.">
        <title>Genome-scale phylogeny and comparative genomics of the fungal order Sordariales.</title>
        <authorList>
            <person name="Hensen N."/>
            <person name="Bonometti L."/>
            <person name="Westerberg I."/>
            <person name="Brannstrom I.O."/>
            <person name="Guillou S."/>
            <person name="Cros-Aarteil S."/>
            <person name="Calhoun S."/>
            <person name="Haridas S."/>
            <person name="Kuo A."/>
            <person name="Mondo S."/>
            <person name="Pangilinan J."/>
            <person name="Riley R."/>
            <person name="LaButti K."/>
            <person name="Andreopoulos B."/>
            <person name="Lipzen A."/>
            <person name="Chen C."/>
            <person name="Yan M."/>
            <person name="Daum C."/>
            <person name="Ng V."/>
            <person name="Clum A."/>
            <person name="Steindorff A."/>
            <person name="Ohm R.A."/>
            <person name="Martin F."/>
            <person name="Silar P."/>
            <person name="Natvig D.O."/>
            <person name="Lalanne C."/>
            <person name="Gautier V."/>
            <person name="Ament-Velasquez S.L."/>
            <person name="Kruys A."/>
            <person name="Hutchinson M.I."/>
            <person name="Powell A.J."/>
            <person name="Barry K."/>
            <person name="Miller A.N."/>
            <person name="Grigoriev I.V."/>
            <person name="Debuchy R."/>
            <person name="Gladieux P."/>
            <person name="Hiltunen Thoren M."/>
            <person name="Johannesson H."/>
        </authorList>
    </citation>
    <scope>NUCLEOTIDE SEQUENCE</scope>
    <source>
        <strain evidence="2">CBS 958.72</strain>
    </source>
</reference>
<dbReference type="EMBL" id="JAULSN010000008">
    <property type="protein sequence ID" value="KAK3365876.1"/>
    <property type="molecule type" value="Genomic_DNA"/>
</dbReference>
<organism evidence="2 3">
    <name type="scientific">Lasiosphaeria ovina</name>
    <dbReference type="NCBI Taxonomy" id="92902"/>
    <lineage>
        <taxon>Eukaryota</taxon>
        <taxon>Fungi</taxon>
        <taxon>Dikarya</taxon>
        <taxon>Ascomycota</taxon>
        <taxon>Pezizomycotina</taxon>
        <taxon>Sordariomycetes</taxon>
        <taxon>Sordariomycetidae</taxon>
        <taxon>Sordariales</taxon>
        <taxon>Lasiosphaeriaceae</taxon>
        <taxon>Lasiosphaeria</taxon>
    </lineage>
</organism>
<feature type="region of interest" description="Disordered" evidence="1">
    <location>
        <begin position="1"/>
        <end position="21"/>
    </location>
</feature>
<evidence type="ECO:0000313" key="2">
    <source>
        <dbReference type="EMBL" id="KAK3365876.1"/>
    </source>
</evidence>
<comment type="caution">
    <text evidence="2">The sequence shown here is derived from an EMBL/GenBank/DDBJ whole genome shotgun (WGS) entry which is preliminary data.</text>
</comment>
<accession>A0AAE0N007</accession>
<protein>
    <submittedName>
        <fullName evidence="2">Uncharacterized protein</fullName>
    </submittedName>
</protein>
<keyword evidence="3" id="KW-1185">Reference proteome</keyword>
<evidence type="ECO:0000313" key="3">
    <source>
        <dbReference type="Proteomes" id="UP001287356"/>
    </source>
</evidence>
<dbReference type="Proteomes" id="UP001287356">
    <property type="component" value="Unassembled WGS sequence"/>
</dbReference>
<name>A0AAE0N007_9PEZI</name>
<gene>
    <name evidence="2" type="ORF">B0T24DRAFT_404403</name>
</gene>
<dbReference type="AlphaFoldDB" id="A0AAE0N007"/>
<proteinExistence type="predicted"/>
<evidence type="ECO:0000256" key="1">
    <source>
        <dbReference type="SAM" id="MobiDB-lite"/>
    </source>
</evidence>
<reference evidence="2" key="2">
    <citation type="submission" date="2023-06" db="EMBL/GenBank/DDBJ databases">
        <authorList>
            <consortium name="Lawrence Berkeley National Laboratory"/>
            <person name="Haridas S."/>
            <person name="Hensen N."/>
            <person name="Bonometti L."/>
            <person name="Westerberg I."/>
            <person name="Brannstrom I.O."/>
            <person name="Guillou S."/>
            <person name="Cros-Aarteil S."/>
            <person name="Calhoun S."/>
            <person name="Kuo A."/>
            <person name="Mondo S."/>
            <person name="Pangilinan J."/>
            <person name="Riley R."/>
            <person name="Labutti K."/>
            <person name="Andreopoulos B."/>
            <person name="Lipzen A."/>
            <person name="Chen C."/>
            <person name="Yanf M."/>
            <person name="Daum C."/>
            <person name="Ng V."/>
            <person name="Clum A."/>
            <person name="Steindorff A."/>
            <person name="Ohm R."/>
            <person name="Martin F."/>
            <person name="Silar P."/>
            <person name="Natvig D."/>
            <person name="Lalanne C."/>
            <person name="Gautier V."/>
            <person name="Ament-Velasquez S.L."/>
            <person name="Kruys A."/>
            <person name="Hutchinson M.I."/>
            <person name="Powell A.J."/>
            <person name="Barry K."/>
            <person name="Miller A.N."/>
            <person name="Grigoriev I.V."/>
            <person name="Debuchy R."/>
            <person name="Gladieux P."/>
            <person name="Thoren M.H."/>
            <person name="Johannesson H."/>
        </authorList>
    </citation>
    <scope>NUCLEOTIDE SEQUENCE</scope>
    <source>
        <strain evidence="2">CBS 958.72</strain>
    </source>
</reference>
<sequence length="182" mass="20305">MGRRGPKVGSPPGFSSHPKRKKSNWSLTLVCARLSDALYTHTSYIQTSGASSFVRVCARACCESVSQQGPFSILFPVLPRNLSAPVQDKREYAEVSSQISKIGKRKPTKTWDKQTVATAQACDNSYDDRTLNDKQMRGENKKRKAVTFVVYPLVPLILHAPLKAAPQNKKEKISLKKKEKEN</sequence>